<sequence length="82" mass="9266">MKGGIQMIIDREKLVQSTSPGSNYNLDSEILYLGGMPDERLHTQGRFHSSFIGDIRKTTLQRGPNVTFLQHSHESDKVYQCG</sequence>
<evidence type="ECO:0000313" key="2">
    <source>
        <dbReference type="Proteomes" id="UP000735302"/>
    </source>
</evidence>
<gene>
    <name evidence="1" type="ORF">PoB_005611500</name>
</gene>
<dbReference type="EMBL" id="BLXT01006178">
    <property type="protein sequence ID" value="GFO29610.1"/>
    <property type="molecule type" value="Genomic_DNA"/>
</dbReference>
<proteinExistence type="predicted"/>
<organism evidence="1 2">
    <name type="scientific">Plakobranchus ocellatus</name>
    <dbReference type="NCBI Taxonomy" id="259542"/>
    <lineage>
        <taxon>Eukaryota</taxon>
        <taxon>Metazoa</taxon>
        <taxon>Spiralia</taxon>
        <taxon>Lophotrochozoa</taxon>
        <taxon>Mollusca</taxon>
        <taxon>Gastropoda</taxon>
        <taxon>Heterobranchia</taxon>
        <taxon>Euthyneura</taxon>
        <taxon>Panpulmonata</taxon>
        <taxon>Sacoglossa</taxon>
        <taxon>Placobranchoidea</taxon>
        <taxon>Plakobranchidae</taxon>
        <taxon>Plakobranchus</taxon>
    </lineage>
</organism>
<keyword evidence="2" id="KW-1185">Reference proteome</keyword>
<protein>
    <submittedName>
        <fullName evidence="1">Uncharacterized protein</fullName>
    </submittedName>
</protein>
<dbReference type="SUPFAM" id="SSF49899">
    <property type="entry name" value="Concanavalin A-like lectins/glucanases"/>
    <property type="match status" value="1"/>
</dbReference>
<dbReference type="AlphaFoldDB" id="A0AAV4CDV4"/>
<comment type="caution">
    <text evidence="1">The sequence shown here is derived from an EMBL/GenBank/DDBJ whole genome shotgun (WGS) entry which is preliminary data.</text>
</comment>
<name>A0AAV4CDV4_9GAST</name>
<dbReference type="InterPro" id="IPR013320">
    <property type="entry name" value="ConA-like_dom_sf"/>
</dbReference>
<accession>A0AAV4CDV4</accession>
<dbReference type="Gene3D" id="2.60.120.200">
    <property type="match status" value="1"/>
</dbReference>
<dbReference type="Proteomes" id="UP000735302">
    <property type="component" value="Unassembled WGS sequence"/>
</dbReference>
<evidence type="ECO:0000313" key="1">
    <source>
        <dbReference type="EMBL" id="GFO29610.1"/>
    </source>
</evidence>
<reference evidence="1 2" key="1">
    <citation type="journal article" date="2021" name="Elife">
        <title>Chloroplast acquisition without the gene transfer in kleptoplastic sea slugs, Plakobranchus ocellatus.</title>
        <authorList>
            <person name="Maeda T."/>
            <person name="Takahashi S."/>
            <person name="Yoshida T."/>
            <person name="Shimamura S."/>
            <person name="Takaki Y."/>
            <person name="Nagai Y."/>
            <person name="Toyoda A."/>
            <person name="Suzuki Y."/>
            <person name="Arimoto A."/>
            <person name="Ishii H."/>
            <person name="Satoh N."/>
            <person name="Nishiyama T."/>
            <person name="Hasebe M."/>
            <person name="Maruyama T."/>
            <person name="Minagawa J."/>
            <person name="Obokata J."/>
            <person name="Shigenobu S."/>
        </authorList>
    </citation>
    <scope>NUCLEOTIDE SEQUENCE [LARGE SCALE GENOMIC DNA]</scope>
</reference>